<keyword evidence="2" id="KW-0472">Membrane</keyword>
<gene>
    <name evidence="3" type="ORF">BDQ12DRAFT_680655</name>
</gene>
<dbReference type="AlphaFoldDB" id="A0A5C3M4D1"/>
<keyword evidence="2" id="KW-1133">Transmembrane helix</keyword>
<evidence type="ECO:0000256" key="1">
    <source>
        <dbReference type="SAM" id="MobiDB-lite"/>
    </source>
</evidence>
<keyword evidence="2" id="KW-0812">Transmembrane</keyword>
<proteinExistence type="predicted"/>
<keyword evidence="4" id="KW-1185">Reference proteome</keyword>
<evidence type="ECO:0000313" key="4">
    <source>
        <dbReference type="Proteomes" id="UP000308652"/>
    </source>
</evidence>
<sequence length="272" mass="30021">MASKSSLQFKLINHAVRTWMKAYTNVSKHSIYKHISLRSVRLNVLSNMHELGSRKVSNLAMSSSLPNLQSNTTPSRQHLFNWDHMVTQKFKQKSYRIAWIPPLTLLFLLLALYSDRLQTNYSLITVSSIMSEPQIRRNWDIPLIPLQEVDSRLNQSDINALLKEWSVLYSGGIRSLFQWGRAAKGAAAWSNTRELRSSKTATGLRPGQGTEDRSPTSDKQGNTSSSSPSIRTGGSGGSQSTVGSSTSSSHGTSSTSSHGCGSGWGSGTDWDW</sequence>
<evidence type="ECO:0000256" key="2">
    <source>
        <dbReference type="SAM" id="Phobius"/>
    </source>
</evidence>
<feature type="transmembrane region" description="Helical" evidence="2">
    <location>
        <begin position="95"/>
        <end position="113"/>
    </location>
</feature>
<name>A0A5C3M4D1_9AGAR</name>
<feature type="compositionally biased region" description="Low complexity" evidence="1">
    <location>
        <begin position="221"/>
        <end position="259"/>
    </location>
</feature>
<accession>A0A5C3M4D1</accession>
<feature type="region of interest" description="Disordered" evidence="1">
    <location>
        <begin position="190"/>
        <end position="272"/>
    </location>
</feature>
<dbReference type="EMBL" id="ML213597">
    <property type="protein sequence ID" value="TFK40284.1"/>
    <property type="molecule type" value="Genomic_DNA"/>
</dbReference>
<dbReference type="Proteomes" id="UP000308652">
    <property type="component" value="Unassembled WGS sequence"/>
</dbReference>
<evidence type="ECO:0000313" key="3">
    <source>
        <dbReference type="EMBL" id="TFK40284.1"/>
    </source>
</evidence>
<protein>
    <submittedName>
        <fullName evidence="3">Uncharacterized protein</fullName>
    </submittedName>
</protein>
<reference evidence="3 4" key="1">
    <citation type="journal article" date="2019" name="Nat. Ecol. Evol.">
        <title>Megaphylogeny resolves global patterns of mushroom evolution.</title>
        <authorList>
            <person name="Varga T."/>
            <person name="Krizsan K."/>
            <person name="Foldi C."/>
            <person name="Dima B."/>
            <person name="Sanchez-Garcia M."/>
            <person name="Sanchez-Ramirez S."/>
            <person name="Szollosi G.J."/>
            <person name="Szarkandi J.G."/>
            <person name="Papp V."/>
            <person name="Albert L."/>
            <person name="Andreopoulos W."/>
            <person name="Angelini C."/>
            <person name="Antonin V."/>
            <person name="Barry K.W."/>
            <person name="Bougher N.L."/>
            <person name="Buchanan P."/>
            <person name="Buyck B."/>
            <person name="Bense V."/>
            <person name="Catcheside P."/>
            <person name="Chovatia M."/>
            <person name="Cooper J."/>
            <person name="Damon W."/>
            <person name="Desjardin D."/>
            <person name="Finy P."/>
            <person name="Geml J."/>
            <person name="Haridas S."/>
            <person name="Hughes K."/>
            <person name="Justo A."/>
            <person name="Karasinski D."/>
            <person name="Kautmanova I."/>
            <person name="Kiss B."/>
            <person name="Kocsube S."/>
            <person name="Kotiranta H."/>
            <person name="LaButti K.M."/>
            <person name="Lechner B.E."/>
            <person name="Liimatainen K."/>
            <person name="Lipzen A."/>
            <person name="Lukacs Z."/>
            <person name="Mihaltcheva S."/>
            <person name="Morgado L.N."/>
            <person name="Niskanen T."/>
            <person name="Noordeloos M.E."/>
            <person name="Ohm R.A."/>
            <person name="Ortiz-Santana B."/>
            <person name="Ovrebo C."/>
            <person name="Racz N."/>
            <person name="Riley R."/>
            <person name="Savchenko A."/>
            <person name="Shiryaev A."/>
            <person name="Soop K."/>
            <person name="Spirin V."/>
            <person name="Szebenyi C."/>
            <person name="Tomsovsky M."/>
            <person name="Tulloss R.E."/>
            <person name="Uehling J."/>
            <person name="Grigoriev I.V."/>
            <person name="Vagvolgyi C."/>
            <person name="Papp T."/>
            <person name="Martin F.M."/>
            <person name="Miettinen O."/>
            <person name="Hibbett D.S."/>
            <person name="Nagy L.G."/>
        </authorList>
    </citation>
    <scope>NUCLEOTIDE SEQUENCE [LARGE SCALE GENOMIC DNA]</scope>
    <source>
        <strain evidence="3 4">CBS 166.37</strain>
    </source>
</reference>
<organism evidence="3 4">
    <name type="scientific">Crucibulum laeve</name>
    <dbReference type="NCBI Taxonomy" id="68775"/>
    <lineage>
        <taxon>Eukaryota</taxon>
        <taxon>Fungi</taxon>
        <taxon>Dikarya</taxon>
        <taxon>Basidiomycota</taxon>
        <taxon>Agaricomycotina</taxon>
        <taxon>Agaricomycetes</taxon>
        <taxon>Agaricomycetidae</taxon>
        <taxon>Agaricales</taxon>
        <taxon>Agaricineae</taxon>
        <taxon>Nidulariaceae</taxon>
        <taxon>Crucibulum</taxon>
    </lineage>
</organism>